<proteinExistence type="predicted"/>
<dbReference type="SUPFAM" id="SSF103481">
    <property type="entry name" value="Multidrug resistance efflux transporter EmrE"/>
    <property type="match status" value="2"/>
</dbReference>
<evidence type="ECO:0000256" key="3">
    <source>
        <dbReference type="ARBA" id="ARBA00022692"/>
    </source>
</evidence>
<evidence type="ECO:0000259" key="7">
    <source>
        <dbReference type="Pfam" id="PF00892"/>
    </source>
</evidence>
<evidence type="ECO:0000313" key="8">
    <source>
        <dbReference type="EMBL" id="GEK93882.1"/>
    </source>
</evidence>
<gene>
    <name evidence="8" type="ORF">GWA01_16520</name>
</gene>
<keyword evidence="4 6" id="KW-1133">Transmembrane helix</keyword>
<keyword evidence="2" id="KW-1003">Cell membrane</keyword>
<comment type="caution">
    <text evidence="8">The sequence shown here is derived from an EMBL/GenBank/DDBJ whole genome shotgun (WGS) entry which is preliminary data.</text>
</comment>
<name>A0A511B268_9PROT</name>
<evidence type="ECO:0000256" key="1">
    <source>
        <dbReference type="ARBA" id="ARBA00004651"/>
    </source>
</evidence>
<dbReference type="Proteomes" id="UP000321230">
    <property type="component" value="Unassembled WGS sequence"/>
</dbReference>
<evidence type="ECO:0000313" key="9">
    <source>
        <dbReference type="Proteomes" id="UP000321230"/>
    </source>
</evidence>
<feature type="transmembrane region" description="Helical" evidence="6">
    <location>
        <begin position="12"/>
        <end position="29"/>
    </location>
</feature>
<dbReference type="RefSeq" id="WP_146796187.1">
    <property type="nucleotide sequence ID" value="NZ_BARC01000003.1"/>
</dbReference>
<reference evidence="8 9" key="1">
    <citation type="submission" date="2019-07" db="EMBL/GenBank/DDBJ databases">
        <title>Whole genome shotgun sequence of Gluconobacter wancherniae NBRC 103581.</title>
        <authorList>
            <person name="Hosoyama A."/>
            <person name="Uohara A."/>
            <person name="Ohji S."/>
            <person name="Ichikawa N."/>
        </authorList>
    </citation>
    <scope>NUCLEOTIDE SEQUENCE [LARGE SCALE GENOMIC DNA]</scope>
    <source>
        <strain evidence="8 9">NBRC 103581</strain>
    </source>
</reference>
<dbReference type="GO" id="GO:0005886">
    <property type="term" value="C:plasma membrane"/>
    <property type="evidence" value="ECO:0007669"/>
    <property type="project" value="UniProtKB-SubCell"/>
</dbReference>
<dbReference type="InterPro" id="IPR051258">
    <property type="entry name" value="Diverse_Substrate_Transporter"/>
</dbReference>
<accession>A0A511B268</accession>
<keyword evidence="9" id="KW-1185">Reference proteome</keyword>
<feature type="transmembrane region" description="Helical" evidence="6">
    <location>
        <begin position="98"/>
        <end position="116"/>
    </location>
</feature>
<feature type="transmembrane region" description="Helical" evidence="6">
    <location>
        <begin position="207"/>
        <end position="230"/>
    </location>
</feature>
<dbReference type="PANTHER" id="PTHR42920">
    <property type="entry name" value="OS03G0707200 PROTEIN-RELATED"/>
    <property type="match status" value="1"/>
</dbReference>
<dbReference type="OrthoDB" id="9804865at2"/>
<dbReference type="PANTHER" id="PTHR42920:SF5">
    <property type="entry name" value="EAMA DOMAIN-CONTAINING PROTEIN"/>
    <property type="match status" value="1"/>
</dbReference>
<feature type="domain" description="EamA" evidence="7">
    <location>
        <begin position="152"/>
        <end position="280"/>
    </location>
</feature>
<evidence type="ECO:0000256" key="2">
    <source>
        <dbReference type="ARBA" id="ARBA00022475"/>
    </source>
</evidence>
<dbReference type="InterPro" id="IPR037185">
    <property type="entry name" value="EmrE-like"/>
</dbReference>
<keyword evidence="3 6" id="KW-0812">Transmembrane</keyword>
<dbReference type="EMBL" id="BJUZ01000002">
    <property type="protein sequence ID" value="GEK93882.1"/>
    <property type="molecule type" value="Genomic_DNA"/>
</dbReference>
<sequence length="302" mass="32177">MKQRFSVPTVQEFALIGVTALWGGTFLVLHEAMRFAGPLFFVGMRFLFAGAFVALLAGKRMFGFTRREIWAGTLIGVVLSTGYALQSAGLQYISSSRSAFITAFYVPVVPIFQWLIFRRAPHLMSWIGIGLAFAGLVLLAGPAAGHLTLGHGEFLTVLATLAIALEIIFISMFAKGVDSRRITVVQLVSGGLMALCVMPVAGEGVPGFSWVWIVCALVLGGLSALVQLVMNWAQKSVSATKATLIYAGEPVWGGIVGRLAGDALPPTTLLGAAFIIAGVVASEMRPTWRRKASSADRIGQTD</sequence>
<protein>
    <submittedName>
        <fullName evidence="8">Membrane protein</fullName>
    </submittedName>
</protein>
<feature type="domain" description="EamA" evidence="7">
    <location>
        <begin position="13"/>
        <end position="139"/>
    </location>
</feature>
<evidence type="ECO:0000256" key="6">
    <source>
        <dbReference type="SAM" id="Phobius"/>
    </source>
</evidence>
<feature type="transmembrane region" description="Helical" evidence="6">
    <location>
        <begin position="123"/>
        <end position="142"/>
    </location>
</feature>
<evidence type="ECO:0000256" key="4">
    <source>
        <dbReference type="ARBA" id="ARBA00022989"/>
    </source>
</evidence>
<dbReference type="InterPro" id="IPR000620">
    <property type="entry name" value="EamA_dom"/>
</dbReference>
<feature type="transmembrane region" description="Helical" evidence="6">
    <location>
        <begin position="35"/>
        <end position="57"/>
    </location>
</feature>
<feature type="transmembrane region" description="Helical" evidence="6">
    <location>
        <begin position="181"/>
        <end position="201"/>
    </location>
</feature>
<keyword evidence="5 6" id="KW-0472">Membrane</keyword>
<feature type="transmembrane region" description="Helical" evidence="6">
    <location>
        <begin position="154"/>
        <end position="174"/>
    </location>
</feature>
<organism evidence="8 9">
    <name type="scientific">Gluconobacter wancherniae NBRC 103581</name>
    <dbReference type="NCBI Taxonomy" id="656744"/>
    <lineage>
        <taxon>Bacteria</taxon>
        <taxon>Pseudomonadati</taxon>
        <taxon>Pseudomonadota</taxon>
        <taxon>Alphaproteobacteria</taxon>
        <taxon>Acetobacterales</taxon>
        <taxon>Acetobacteraceae</taxon>
        <taxon>Gluconobacter</taxon>
    </lineage>
</organism>
<feature type="transmembrane region" description="Helical" evidence="6">
    <location>
        <begin position="69"/>
        <end position="86"/>
    </location>
</feature>
<dbReference type="AlphaFoldDB" id="A0A511B268"/>
<evidence type="ECO:0000256" key="5">
    <source>
        <dbReference type="ARBA" id="ARBA00023136"/>
    </source>
</evidence>
<dbReference type="Pfam" id="PF00892">
    <property type="entry name" value="EamA"/>
    <property type="match status" value="2"/>
</dbReference>
<comment type="subcellular location">
    <subcellularLocation>
        <location evidence="1">Cell membrane</location>
        <topology evidence="1">Multi-pass membrane protein</topology>
    </subcellularLocation>
</comment>